<keyword evidence="2" id="KW-0808">Transferase</keyword>
<sequence length="358" mass="38191">MSQHHASHQGHDHGQNQPSHDHGQNQGHGHGHGHGPTQGQGHGHGHGPTQGQGQGHGHGPTQGREQNHGQGSGHHHDGTHLDWSEMALLLKRQAEIASPAYTEAATWLGTLAPVYGVRRVLDIGSGPGVVTSLLAEAFPAAETVAVDGSPELLERARDRAEARGLGARVSTLHAELPEAIGTLGEADLVWAGNSLHHIGDQRAALAEFAGLLRPGGLIALVEGGLPTRHLPWHIGIGRPGLEARLDAAHAYSFGEMRAELPGSVDEPDDWRALLASVGLTPAGTRTFLTDLPAPVSPVVRELAVSHYQRLREGYGDRIDADDRTTLDRLLDPADERSLHHRTDLFHLTARTVHTARKG</sequence>
<dbReference type="PANTHER" id="PTHR43861:SF1">
    <property type="entry name" value="TRANS-ACONITATE 2-METHYLTRANSFERASE"/>
    <property type="match status" value="1"/>
</dbReference>
<evidence type="ECO:0000256" key="2">
    <source>
        <dbReference type="ARBA" id="ARBA00022679"/>
    </source>
</evidence>
<comment type="caution">
    <text evidence="5">The sequence shown here is derived from an EMBL/GenBank/DDBJ whole genome shotgun (WGS) entry which is preliminary data.</text>
</comment>
<gene>
    <name evidence="5" type="ORF">AB0A88_09660</name>
</gene>
<name>A0ABV3C6M2_9ACTN</name>
<dbReference type="GO" id="GO:0032259">
    <property type="term" value="P:methylation"/>
    <property type="evidence" value="ECO:0007669"/>
    <property type="project" value="UniProtKB-KW"/>
</dbReference>
<organism evidence="5 6">
    <name type="scientific">Streptomyces narbonensis</name>
    <dbReference type="NCBI Taxonomy" id="67333"/>
    <lineage>
        <taxon>Bacteria</taxon>
        <taxon>Bacillati</taxon>
        <taxon>Actinomycetota</taxon>
        <taxon>Actinomycetes</taxon>
        <taxon>Kitasatosporales</taxon>
        <taxon>Streptomycetaceae</taxon>
        <taxon>Streptomyces</taxon>
    </lineage>
</organism>
<dbReference type="Gene3D" id="3.40.50.150">
    <property type="entry name" value="Vaccinia Virus protein VP39"/>
    <property type="match status" value="1"/>
</dbReference>
<keyword evidence="6" id="KW-1185">Reference proteome</keyword>
<feature type="compositionally biased region" description="Basic and acidic residues" evidence="3">
    <location>
        <begin position="9"/>
        <end position="23"/>
    </location>
</feature>
<feature type="compositionally biased region" description="Gly residues" evidence="3">
    <location>
        <begin position="34"/>
        <end position="60"/>
    </location>
</feature>
<evidence type="ECO:0000313" key="5">
    <source>
        <dbReference type="EMBL" id="MEU7070396.1"/>
    </source>
</evidence>
<evidence type="ECO:0000259" key="4">
    <source>
        <dbReference type="Pfam" id="PF13649"/>
    </source>
</evidence>
<dbReference type="Pfam" id="PF13649">
    <property type="entry name" value="Methyltransf_25"/>
    <property type="match status" value="1"/>
</dbReference>
<dbReference type="InterPro" id="IPR029063">
    <property type="entry name" value="SAM-dependent_MTases_sf"/>
</dbReference>
<evidence type="ECO:0000256" key="1">
    <source>
        <dbReference type="ARBA" id="ARBA00022603"/>
    </source>
</evidence>
<reference evidence="5 6" key="1">
    <citation type="submission" date="2024-06" db="EMBL/GenBank/DDBJ databases">
        <title>The Natural Products Discovery Center: Release of the First 8490 Sequenced Strains for Exploring Actinobacteria Biosynthetic Diversity.</title>
        <authorList>
            <person name="Kalkreuter E."/>
            <person name="Kautsar S.A."/>
            <person name="Yang D."/>
            <person name="Bader C.D."/>
            <person name="Teijaro C.N."/>
            <person name="Fluegel L."/>
            <person name="Davis C.M."/>
            <person name="Simpson J.R."/>
            <person name="Lauterbach L."/>
            <person name="Steele A.D."/>
            <person name="Gui C."/>
            <person name="Meng S."/>
            <person name="Li G."/>
            <person name="Viehrig K."/>
            <person name="Ye F."/>
            <person name="Su P."/>
            <person name="Kiefer A.F."/>
            <person name="Nichols A."/>
            <person name="Cepeda A.J."/>
            <person name="Yan W."/>
            <person name="Fan B."/>
            <person name="Jiang Y."/>
            <person name="Adhikari A."/>
            <person name="Zheng C.-J."/>
            <person name="Schuster L."/>
            <person name="Cowan T.M."/>
            <person name="Smanski M.J."/>
            <person name="Chevrette M.G."/>
            <person name="De Carvalho L.P.S."/>
            <person name="Shen B."/>
        </authorList>
    </citation>
    <scope>NUCLEOTIDE SEQUENCE [LARGE SCALE GENOMIC DNA]</scope>
    <source>
        <strain evidence="5 6">NPDC045974</strain>
    </source>
</reference>
<evidence type="ECO:0000313" key="6">
    <source>
        <dbReference type="Proteomes" id="UP001551329"/>
    </source>
</evidence>
<dbReference type="RefSeq" id="WP_358474419.1">
    <property type="nucleotide sequence ID" value="NZ_JBEZAE010000004.1"/>
</dbReference>
<evidence type="ECO:0000256" key="3">
    <source>
        <dbReference type="SAM" id="MobiDB-lite"/>
    </source>
</evidence>
<protein>
    <submittedName>
        <fullName evidence="5">Methyltransferase domain-containing protein</fullName>
    </submittedName>
</protein>
<dbReference type="EMBL" id="JBEZAE010000004">
    <property type="protein sequence ID" value="MEU7070396.1"/>
    <property type="molecule type" value="Genomic_DNA"/>
</dbReference>
<keyword evidence="1 5" id="KW-0489">Methyltransferase</keyword>
<dbReference type="InterPro" id="IPR041698">
    <property type="entry name" value="Methyltransf_25"/>
</dbReference>
<dbReference type="GO" id="GO:0008168">
    <property type="term" value="F:methyltransferase activity"/>
    <property type="evidence" value="ECO:0007669"/>
    <property type="project" value="UniProtKB-KW"/>
</dbReference>
<accession>A0ABV3C6M2</accession>
<dbReference type="Proteomes" id="UP001551329">
    <property type="component" value="Unassembled WGS sequence"/>
</dbReference>
<dbReference type="SUPFAM" id="SSF53335">
    <property type="entry name" value="S-adenosyl-L-methionine-dependent methyltransferases"/>
    <property type="match status" value="1"/>
</dbReference>
<dbReference type="CDD" id="cd02440">
    <property type="entry name" value="AdoMet_MTases"/>
    <property type="match status" value="1"/>
</dbReference>
<proteinExistence type="predicted"/>
<feature type="domain" description="Methyltransferase" evidence="4">
    <location>
        <begin position="120"/>
        <end position="216"/>
    </location>
</feature>
<dbReference type="PANTHER" id="PTHR43861">
    <property type="entry name" value="TRANS-ACONITATE 2-METHYLTRANSFERASE-RELATED"/>
    <property type="match status" value="1"/>
</dbReference>
<feature type="region of interest" description="Disordered" evidence="3">
    <location>
        <begin position="1"/>
        <end position="79"/>
    </location>
</feature>